<protein>
    <submittedName>
        <fullName evidence="2">Uncharacterized protein</fullName>
    </submittedName>
</protein>
<comment type="caution">
    <text evidence="2">The sequence shown here is derived from an EMBL/GenBank/DDBJ whole genome shotgun (WGS) entry which is preliminary data.</text>
</comment>
<feature type="compositionally biased region" description="Basic and acidic residues" evidence="1">
    <location>
        <begin position="88"/>
        <end position="117"/>
    </location>
</feature>
<dbReference type="EMBL" id="SPHZ02000010">
    <property type="protein sequence ID" value="KAF0896113.1"/>
    <property type="molecule type" value="Genomic_DNA"/>
</dbReference>
<evidence type="ECO:0000256" key="1">
    <source>
        <dbReference type="SAM" id="MobiDB-lite"/>
    </source>
</evidence>
<evidence type="ECO:0000313" key="3">
    <source>
        <dbReference type="Proteomes" id="UP000479710"/>
    </source>
</evidence>
<evidence type="ECO:0000313" key="2">
    <source>
        <dbReference type="EMBL" id="KAF0896113.1"/>
    </source>
</evidence>
<gene>
    <name evidence="2" type="ORF">E2562_019611</name>
</gene>
<dbReference type="Proteomes" id="UP000479710">
    <property type="component" value="Unassembled WGS sequence"/>
</dbReference>
<name>A0A6G1C940_9ORYZ</name>
<reference evidence="2 3" key="1">
    <citation type="submission" date="2019-11" db="EMBL/GenBank/DDBJ databases">
        <title>Whole genome sequence of Oryza granulata.</title>
        <authorList>
            <person name="Li W."/>
        </authorList>
    </citation>
    <scope>NUCLEOTIDE SEQUENCE [LARGE SCALE GENOMIC DNA]</scope>
    <source>
        <strain evidence="3">cv. Menghai</strain>
        <tissue evidence="2">Leaf</tissue>
    </source>
</reference>
<proteinExistence type="predicted"/>
<keyword evidence="3" id="KW-1185">Reference proteome</keyword>
<accession>A0A6G1C940</accession>
<dbReference type="AlphaFoldDB" id="A0A6G1C940"/>
<organism evidence="2 3">
    <name type="scientific">Oryza meyeriana var. granulata</name>
    <dbReference type="NCBI Taxonomy" id="110450"/>
    <lineage>
        <taxon>Eukaryota</taxon>
        <taxon>Viridiplantae</taxon>
        <taxon>Streptophyta</taxon>
        <taxon>Embryophyta</taxon>
        <taxon>Tracheophyta</taxon>
        <taxon>Spermatophyta</taxon>
        <taxon>Magnoliopsida</taxon>
        <taxon>Liliopsida</taxon>
        <taxon>Poales</taxon>
        <taxon>Poaceae</taxon>
        <taxon>BOP clade</taxon>
        <taxon>Oryzoideae</taxon>
        <taxon>Oryzeae</taxon>
        <taxon>Oryzinae</taxon>
        <taxon>Oryza</taxon>
        <taxon>Oryza meyeriana</taxon>
    </lineage>
</organism>
<sequence>MSFSIRLVDDPHSVEDWGSKNKRLLNTEKLIFKAESSRPVVIPRYVEYAEAKDLGVRRRYRVAGQDPWYAPCGGAVYASPLLGLAKSRRPDSGHRVTESWRAEDMESRSWRQMEGSRQRLPLAGSVAASPSRCTADSATT</sequence>
<feature type="compositionally biased region" description="Polar residues" evidence="1">
    <location>
        <begin position="131"/>
        <end position="140"/>
    </location>
</feature>
<feature type="region of interest" description="Disordered" evidence="1">
    <location>
        <begin position="88"/>
        <end position="140"/>
    </location>
</feature>
<dbReference type="OrthoDB" id="3360032at2759"/>